<evidence type="ECO:0000259" key="5">
    <source>
        <dbReference type="PROSITE" id="PS50175"/>
    </source>
</evidence>
<dbReference type="Proteomes" id="UP000037035">
    <property type="component" value="Unassembled WGS sequence"/>
</dbReference>
<dbReference type="InterPro" id="IPR001995">
    <property type="entry name" value="Peptidase_A2_cat"/>
</dbReference>
<keyword evidence="3" id="KW-0175">Coiled coil</keyword>
<dbReference type="GO" id="GO:0006508">
    <property type="term" value="P:proteolysis"/>
    <property type="evidence" value="ECO:0007669"/>
    <property type="project" value="InterPro"/>
</dbReference>
<proteinExistence type="predicted"/>
<comment type="caution">
    <text evidence="6">The sequence shown here is derived from an EMBL/GenBank/DDBJ whole genome shotgun (WGS) entry which is preliminary data.</text>
</comment>
<evidence type="ECO:0000256" key="1">
    <source>
        <dbReference type="ARBA" id="ARBA00022750"/>
    </source>
</evidence>
<dbReference type="EMBL" id="LAVV01006503">
    <property type="protein sequence ID" value="KNZ59589.1"/>
    <property type="molecule type" value="Genomic_DNA"/>
</dbReference>
<reference evidence="6 7" key="1">
    <citation type="submission" date="2015-08" db="EMBL/GenBank/DDBJ databases">
        <title>Next Generation Sequencing and Analysis of the Genome of Puccinia sorghi L Schw, the Causal Agent of Maize Common Rust.</title>
        <authorList>
            <person name="Rochi L."/>
            <person name="Burguener G."/>
            <person name="Darino M."/>
            <person name="Turjanski A."/>
            <person name="Kreff E."/>
            <person name="Dieguez M.J."/>
            <person name="Sacco F."/>
        </authorList>
    </citation>
    <scope>NUCLEOTIDE SEQUENCE [LARGE SCALE GENOMIC DNA]</scope>
    <source>
        <strain evidence="6 7">RO10H11247</strain>
    </source>
</reference>
<keyword evidence="1" id="KW-0064">Aspartyl protease</keyword>
<feature type="region of interest" description="Disordered" evidence="4">
    <location>
        <begin position="480"/>
        <end position="578"/>
    </location>
</feature>
<keyword evidence="7" id="KW-1185">Reference proteome</keyword>
<feature type="compositionally biased region" description="Basic and acidic residues" evidence="4">
    <location>
        <begin position="632"/>
        <end position="647"/>
    </location>
</feature>
<feature type="compositionally biased region" description="Polar residues" evidence="4">
    <location>
        <begin position="20"/>
        <end position="37"/>
    </location>
</feature>
<dbReference type="CDD" id="cd00303">
    <property type="entry name" value="retropepsin_like"/>
    <property type="match status" value="1"/>
</dbReference>
<dbReference type="SUPFAM" id="SSF50630">
    <property type="entry name" value="Acid proteases"/>
    <property type="match status" value="1"/>
</dbReference>
<dbReference type="GO" id="GO:0004190">
    <property type="term" value="F:aspartic-type endopeptidase activity"/>
    <property type="evidence" value="ECO:0007669"/>
    <property type="project" value="UniProtKB-KW"/>
</dbReference>
<dbReference type="Pfam" id="PF13650">
    <property type="entry name" value="Asp_protease_2"/>
    <property type="match status" value="1"/>
</dbReference>
<feature type="domain" description="Peptidase A2" evidence="5">
    <location>
        <begin position="672"/>
        <end position="709"/>
    </location>
</feature>
<feature type="region of interest" description="Disordered" evidence="4">
    <location>
        <begin position="17"/>
        <end position="41"/>
    </location>
</feature>
<dbReference type="Gene3D" id="2.40.70.10">
    <property type="entry name" value="Acid Proteases"/>
    <property type="match status" value="1"/>
</dbReference>
<accession>A0A0L6VFS6</accession>
<feature type="region of interest" description="Disordered" evidence="4">
    <location>
        <begin position="415"/>
        <end position="437"/>
    </location>
</feature>
<feature type="coiled-coil region" evidence="3">
    <location>
        <begin position="300"/>
        <end position="327"/>
    </location>
</feature>
<dbReference type="PROSITE" id="PS00141">
    <property type="entry name" value="ASP_PROTEASE"/>
    <property type="match status" value="1"/>
</dbReference>
<dbReference type="OrthoDB" id="2506366at2759"/>
<dbReference type="AlphaFoldDB" id="A0A0L6VFS6"/>
<evidence type="ECO:0000313" key="6">
    <source>
        <dbReference type="EMBL" id="KNZ59589.1"/>
    </source>
</evidence>
<feature type="compositionally biased region" description="Basic and acidic residues" evidence="4">
    <location>
        <begin position="481"/>
        <end position="493"/>
    </location>
</feature>
<keyword evidence="1" id="KW-0645">Protease</keyword>
<sequence length="738" mass="83165">MMAMFLQHQLPRNIPLPETPAQQQGPSLRFATSTPRTGRTVGLDTTIRGIEDSLMDTPVPTPESSQFKQKEEIKLPDERKGIMLDTRKVNLHFDGSEVEVFIKRVEKVASMHGAGGQDVALQLPFMIKDRKISEAIENMEGHETRDWELLKKELIRKWGRATPLRRYDENSIPNLISKYTEKGGIQTKEDYRTFISDLEEILAYLKKMGYENVNADSGNPLWNAISTEMRRDVAKELAHNKKLRQTKDGKGLIPKLDELKDYVEASLSIMALGVSTMGVSTKSATKLAEAKKEVETKSAGSESTGKLTQLQEEIDKLRTELNTSQNTRAFPPHLALPRQPTAGFRPMGGVPYQRPQIQCFYCKEGAHTVMFCPHLTADLDNKLLFKQGPNYYYPNRQPIPADTSESIRDLVRKYSEKTRTEEEEKKANTMEWQPREAPPMQMPITSMISTNRWEMWSPPEMHYGEDDEDNHIGFGLRRSQRLGDKGKEKEKADQSVPEKSTGNSPTAPPPNQEANKQPAVEKKRRPSYPGAWVEGDSDDGSSEASGNQEPVKTSEMESEKKIDSKSVRDSDGQVVDKSKVGGGLRKKFLKQSFTLTLEELLLIAPKFIQELQNFSKEEVRVMERSQNSGRCNRSEFEEGGRTKHEGHPSPGRNLTYACPLGFVNLTINGRKLRALVDSGAELNIMPEEVAVRLEIPTREISMSITGIGGHSSPVVGSKFLHSSRKGCGWSYHNLEERY</sequence>
<feature type="compositionally biased region" description="Basic and acidic residues" evidence="4">
    <location>
        <begin position="552"/>
        <end position="578"/>
    </location>
</feature>
<organism evidence="6 7">
    <name type="scientific">Puccinia sorghi</name>
    <dbReference type="NCBI Taxonomy" id="27349"/>
    <lineage>
        <taxon>Eukaryota</taxon>
        <taxon>Fungi</taxon>
        <taxon>Dikarya</taxon>
        <taxon>Basidiomycota</taxon>
        <taxon>Pucciniomycotina</taxon>
        <taxon>Pucciniomycetes</taxon>
        <taxon>Pucciniales</taxon>
        <taxon>Pucciniaceae</taxon>
        <taxon>Puccinia</taxon>
    </lineage>
</organism>
<name>A0A0L6VFS6_9BASI</name>
<protein>
    <recommendedName>
        <fullName evidence="5">Peptidase A2 domain-containing protein</fullName>
    </recommendedName>
</protein>
<gene>
    <name evidence="6" type="ORF">VP01_169g8</name>
</gene>
<keyword evidence="2" id="KW-0378">Hydrolase</keyword>
<evidence type="ECO:0000256" key="2">
    <source>
        <dbReference type="ARBA" id="ARBA00022801"/>
    </source>
</evidence>
<evidence type="ECO:0000256" key="3">
    <source>
        <dbReference type="SAM" id="Coils"/>
    </source>
</evidence>
<dbReference type="PROSITE" id="PS50175">
    <property type="entry name" value="ASP_PROT_RETROV"/>
    <property type="match status" value="1"/>
</dbReference>
<evidence type="ECO:0000256" key="4">
    <source>
        <dbReference type="SAM" id="MobiDB-lite"/>
    </source>
</evidence>
<evidence type="ECO:0000313" key="7">
    <source>
        <dbReference type="Proteomes" id="UP000037035"/>
    </source>
</evidence>
<dbReference type="InterPro" id="IPR001969">
    <property type="entry name" value="Aspartic_peptidase_AS"/>
</dbReference>
<dbReference type="InterPro" id="IPR021109">
    <property type="entry name" value="Peptidase_aspartic_dom_sf"/>
</dbReference>
<feature type="compositionally biased region" description="Basic and acidic residues" evidence="4">
    <location>
        <begin position="415"/>
        <end position="428"/>
    </location>
</feature>
<dbReference type="VEuPathDB" id="FungiDB:VP01_169g8"/>
<feature type="region of interest" description="Disordered" evidence="4">
    <location>
        <begin position="630"/>
        <end position="650"/>
    </location>
</feature>